<keyword evidence="4" id="KW-1185">Reference proteome</keyword>
<gene>
    <name evidence="3" type="ORF">D0466_00830</name>
</gene>
<dbReference type="OrthoDB" id="2404754at2"/>
<comment type="caution">
    <text evidence="3">The sequence shown here is derived from an EMBL/GenBank/DDBJ whole genome shotgun (WGS) entry which is preliminary data.</text>
</comment>
<dbReference type="SMART" id="SM00710">
    <property type="entry name" value="PbH1"/>
    <property type="match status" value="7"/>
</dbReference>
<reference evidence="3 4" key="1">
    <citation type="submission" date="2018-08" db="EMBL/GenBank/DDBJ databases">
        <title>Bacillus chawlae sp. nov., Bacillus glennii sp. nov., and Bacillus saganii sp. nov. Isolated from the Vehicle Assembly Building at Kennedy Space Center where the Viking Spacecraft were Assembled.</title>
        <authorList>
            <person name="Seuylemezian A."/>
            <person name="Vaishampayan P."/>
        </authorList>
    </citation>
    <scope>NUCLEOTIDE SEQUENCE [LARGE SCALE GENOMIC DNA]</scope>
    <source>
        <strain evidence="3 4">V44-8</strain>
    </source>
</reference>
<dbReference type="Pfam" id="PF13229">
    <property type="entry name" value="Beta_helix"/>
    <property type="match status" value="1"/>
</dbReference>
<feature type="domain" description="Right handed beta helix" evidence="2">
    <location>
        <begin position="128"/>
        <end position="306"/>
    </location>
</feature>
<dbReference type="InterPro" id="IPR011050">
    <property type="entry name" value="Pectin_lyase_fold/virulence"/>
</dbReference>
<protein>
    <submittedName>
        <fullName evidence="3">Right-handed parallel beta-helix repeat-containing protein</fullName>
    </submittedName>
</protein>
<feature type="chain" id="PRO_5016597068" evidence="1">
    <location>
        <begin position="28"/>
        <end position="542"/>
    </location>
</feature>
<dbReference type="InterPro" id="IPR039448">
    <property type="entry name" value="Beta_helix"/>
</dbReference>
<dbReference type="SUPFAM" id="SSF51126">
    <property type="entry name" value="Pectin lyase-like"/>
    <property type="match status" value="1"/>
</dbReference>
<sequence length="542" mass="61802">MFFKKNKWIPIVSFFLFFTLFGSNVKADTAKTLLDKKYNEIHVEINNEKDHTKKIQEALNQALNSNSPIKVMVPEGTFHLDKPLYIYKDTYLRLSPKTTFIREHKTSLIRNGNKSNKSGGYEGNSNIVIDGGTWVLNEEDSFHDGNGLSLGHGQNMLIQNTIIKNVANSHAIDLAGVKDIIIKDNKFLGYKDSTVQGYRFFSEAVQVDVLKSETSFPSFGPYDKTQTVNLKVYNNYFGSSDTEGFGAWPRGVGSHTYVIQRPYANIEIVGNIFDNMALTGIRAYGWNNVEIKSNKFIKNKKAIVIDTPAIGNNTEDVNDIQTNKSEAAEKFTIENNEFDATILGSINVKGQSTGLISDVKILNNKFLNSSLENFIIKNSHTENIETDVKYYQIISLDYEDYARAAKVAKEIQLKENLEANVQEQDKKDTVYKIKTAVFKNKKEAGIAEKKLEKIGNVKATIKKNYNKRYYLETAEIKGKEKTTTLYNKIKKETKWTLYRVDTKKQITYYKIIVKPFTSVSEAKKRYENLRKYGLTLEKAEME</sequence>
<evidence type="ECO:0000256" key="1">
    <source>
        <dbReference type="SAM" id="SignalP"/>
    </source>
</evidence>
<feature type="signal peptide" evidence="1">
    <location>
        <begin position="1"/>
        <end position="27"/>
    </location>
</feature>
<dbReference type="RefSeq" id="WP_117320662.1">
    <property type="nucleotide sequence ID" value="NZ_QVTD01000001.1"/>
</dbReference>
<proteinExistence type="predicted"/>
<evidence type="ECO:0000313" key="3">
    <source>
        <dbReference type="EMBL" id="RFU66691.1"/>
    </source>
</evidence>
<dbReference type="EMBL" id="QVTD01000001">
    <property type="protein sequence ID" value="RFU66691.1"/>
    <property type="molecule type" value="Genomic_DNA"/>
</dbReference>
<evidence type="ECO:0000259" key="2">
    <source>
        <dbReference type="Pfam" id="PF13229"/>
    </source>
</evidence>
<dbReference type="Gene3D" id="2.160.20.10">
    <property type="entry name" value="Single-stranded right-handed beta-helix, Pectin lyase-like"/>
    <property type="match status" value="1"/>
</dbReference>
<keyword evidence="1" id="KW-0732">Signal</keyword>
<dbReference type="AlphaFoldDB" id="A0A372LKR7"/>
<dbReference type="Proteomes" id="UP000262939">
    <property type="component" value="Unassembled WGS sequence"/>
</dbReference>
<organism evidence="3 4">
    <name type="scientific">Peribacillus glennii</name>
    <dbReference type="NCBI Taxonomy" id="2303991"/>
    <lineage>
        <taxon>Bacteria</taxon>
        <taxon>Bacillati</taxon>
        <taxon>Bacillota</taxon>
        <taxon>Bacilli</taxon>
        <taxon>Bacillales</taxon>
        <taxon>Bacillaceae</taxon>
        <taxon>Peribacillus</taxon>
    </lineage>
</organism>
<dbReference type="InterPro" id="IPR012334">
    <property type="entry name" value="Pectin_lyas_fold"/>
</dbReference>
<dbReference type="InterPro" id="IPR006626">
    <property type="entry name" value="PbH1"/>
</dbReference>
<accession>A0A372LKR7</accession>
<name>A0A372LKR7_9BACI</name>
<evidence type="ECO:0000313" key="4">
    <source>
        <dbReference type="Proteomes" id="UP000262939"/>
    </source>
</evidence>